<feature type="region of interest" description="Disordered" evidence="3">
    <location>
        <begin position="112"/>
        <end position="217"/>
    </location>
</feature>
<dbReference type="PANTHER" id="PTHR28637:SF1">
    <property type="entry name" value="DNA REPLICATION FACTOR CDT1"/>
    <property type="match status" value="1"/>
</dbReference>
<feature type="compositionally biased region" description="Polar residues" evidence="3">
    <location>
        <begin position="186"/>
        <end position="196"/>
    </location>
</feature>
<dbReference type="SUPFAM" id="SSF46785">
    <property type="entry name" value="Winged helix' DNA-binding domain"/>
    <property type="match status" value="1"/>
</dbReference>
<dbReference type="Pfam" id="PF08839">
    <property type="entry name" value="CDT1"/>
    <property type="match status" value="1"/>
</dbReference>
<keyword evidence="2" id="KW-0131">Cell cycle</keyword>
<feature type="region of interest" description="Disordered" evidence="3">
    <location>
        <begin position="1"/>
        <end position="32"/>
    </location>
</feature>
<dbReference type="EMBL" id="JARQWQ010000110">
    <property type="protein sequence ID" value="KAK2550508.1"/>
    <property type="molecule type" value="Genomic_DNA"/>
</dbReference>
<dbReference type="InterPro" id="IPR014939">
    <property type="entry name" value="CDT1_Gemini-bd-like"/>
</dbReference>
<dbReference type="GO" id="GO:0005634">
    <property type="term" value="C:nucleus"/>
    <property type="evidence" value="ECO:0007669"/>
    <property type="project" value="TreeGrafter"/>
</dbReference>
<comment type="similarity">
    <text evidence="1">Belongs to the Cdt1 family.</text>
</comment>
<comment type="caution">
    <text evidence="5">The sequence shown here is derived from an EMBL/GenBank/DDBJ whole genome shotgun (WGS) entry which is preliminary data.</text>
</comment>
<gene>
    <name evidence="5" type="ORF">P5673_028878</name>
</gene>
<dbReference type="InterPro" id="IPR045173">
    <property type="entry name" value="Cdt1"/>
</dbReference>
<dbReference type="Pfam" id="PF16679">
    <property type="entry name" value="CDT1_C"/>
    <property type="match status" value="1"/>
</dbReference>
<evidence type="ECO:0000259" key="4">
    <source>
        <dbReference type="SMART" id="SM01075"/>
    </source>
</evidence>
<dbReference type="CDD" id="cd08674">
    <property type="entry name" value="Cdt1_m"/>
    <property type="match status" value="1"/>
</dbReference>
<name>A0AAD9PWS8_ACRCE</name>
<accession>A0AAD9PWS8</accession>
<feature type="domain" description="CDT1 Geminin-binding" evidence="4">
    <location>
        <begin position="374"/>
        <end position="531"/>
    </location>
</feature>
<feature type="compositionally biased region" description="Polar residues" evidence="3">
    <location>
        <begin position="50"/>
        <end position="62"/>
    </location>
</feature>
<evidence type="ECO:0000256" key="1">
    <source>
        <dbReference type="ARBA" id="ARBA00008356"/>
    </source>
</evidence>
<dbReference type="InterPro" id="IPR038090">
    <property type="entry name" value="Cdt1_C_WH_dom_sf"/>
</dbReference>
<dbReference type="PANTHER" id="PTHR28637">
    <property type="entry name" value="DNA REPLICATION FACTOR CDT1"/>
    <property type="match status" value="1"/>
</dbReference>
<dbReference type="GO" id="GO:0000278">
    <property type="term" value="P:mitotic cell cycle"/>
    <property type="evidence" value="ECO:0007669"/>
    <property type="project" value="TreeGrafter"/>
</dbReference>
<dbReference type="GO" id="GO:0003677">
    <property type="term" value="F:DNA binding"/>
    <property type="evidence" value="ECO:0007669"/>
    <property type="project" value="InterPro"/>
</dbReference>
<keyword evidence="6" id="KW-1185">Reference proteome</keyword>
<dbReference type="InterPro" id="IPR032054">
    <property type="entry name" value="Cdt1_C"/>
</dbReference>
<evidence type="ECO:0000256" key="2">
    <source>
        <dbReference type="ARBA" id="ARBA00023306"/>
    </source>
</evidence>
<feature type="compositionally biased region" description="Polar residues" evidence="3">
    <location>
        <begin position="1"/>
        <end position="10"/>
    </location>
</feature>
<sequence length="725" mass="81028">MEQATLNQYFPTRRKGLDGVHPAKRRKVDATVNESSVAVRRSIRVKKQVVASSETKTTSRTQKGARRKAKALMTEKSVESSSKIGIKTFSEPTSLFDDHAFAEAFIGKLSESQRKRKMVSSKQTDDTATDASKGTSSPECISNLNNGGEADSKPKNRRQAGKTRSCKLTPIDQHKVTDTPSEIAAKSSNDRSSLNADSPKVKEADISASPSKTPPVVRRIGSGIKGNSWIAEQAKIVLSRGKAAVKMSQKTIGKGDNTKNMEGQFLTPSKHESDFAVKHIISDSVGARPSKAQEDLAKARKIRETMKLLKRSSSRSQSPSTKEPQQRLHQVALSPLKPNEKTASQSQKEVPAYERFHTLAQCNLSSESPAHLPLPYKYKTLAEMFRCSDTVLNLLGQRKEKCTFTKLRDAVQQMSRKRFEKKHLAQIKSVYPSSLEFHQDRNATKSSLFELTIEFGKGEGVHSKLTLTATELLARKDVFERNLLKLTKKHHQSFLQNLNPPVSVDDKKIIRWHPKFHVDDVPDVAEAELPQAPVVKTYNSAHDVLEKARDMIAPRVEKALKTVIKGTEEKEFNSGKKEIDMAENKTSKTAENTQIKNNKNDSALKGISQDLLNKIRLKEAKRIEESMIRDPLVDKKLAMKERLPDLCRILKAYFSTERKAAIPLEDATVKLSESYKTSLSPGMPEFCTAHTVNLTLIAFAQFLQLLAVGNCSYKCQKIMLVWFVF</sequence>
<feature type="compositionally biased region" description="Basic residues" evidence="3">
    <location>
        <begin position="155"/>
        <end position="165"/>
    </location>
</feature>
<dbReference type="SMART" id="SM01075">
    <property type="entry name" value="CDT1"/>
    <property type="match status" value="1"/>
</dbReference>
<evidence type="ECO:0000256" key="3">
    <source>
        <dbReference type="SAM" id="MobiDB-lite"/>
    </source>
</evidence>
<feature type="region of interest" description="Disordered" evidence="3">
    <location>
        <begin position="308"/>
        <end position="349"/>
    </location>
</feature>
<protein>
    <submittedName>
        <fullName evidence="5">DNA replication factor Cdt1</fullName>
    </submittedName>
</protein>
<dbReference type="GO" id="GO:0070182">
    <property type="term" value="F:DNA polymerase binding"/>
    <property type="evidence" value="ECO:0007669"/>
    <property type="project" value="TreeGrafter"/>
</dbReference>
<dbReference type="Gene3D" id="1.10.10.1420">
    <property type="entry name" value="DNA replication factor Cdt1, C-terminal WH domain"/>
    <property type="match status" value="1"/>
</dbReference>
<organism evidence="5 6">
    <name type="scientific">Acropora cervicornis</name>
    <name type="common">Staghorn coral</name>
    <dbReference type="NCBI Taxonomy" id="6130"/>
    <lineage>
        <taxon>Eukaryota</taxon>
        <taxon>Metazoa</taxon>
        <taxon>Cnidaria</taxon>
        <taxon>Anthozoa</taxon>
        <taxon>Hexacorallia</taxon>
        <taxon>Scleractinia</taxon>
        <taxon>Astrocoeniina</taxon>
        <taxon>Acroporidae</taxon>
        <taxon>Acropora</taxon>
    </lineage>
</organism>
<feature type="region of interest" description="Disordered" evidence="3">
    <location>
        <begin position="50"/>
        <end position="82"/>
    </location>
</feature>
<dbReference type="GO" id="GO:0000076">
    <property type="term" value="P:DNA replication checkpoint signaling"/>
    <property type="evidence" value="ECO:0007669"/>
    <property type="project" value="TreeGrafter"/>
</dbReference>
<dbReference type="GO" id="GO:0071163">
    <property type="term" value="P:DNA replication preinitiation complex assembly"/>
    <property type="evidence" value="ECO:0007669"/>
    <property type="project" value="InterPro"/>
</dbReference>
<proteinExistence type="inferred from homology"/>
<dbReference type="AlphaFoldDB" id="A0AAD9PWS8"/>
<reference evidence="5" key="2">
    <citation type="journal article" date="2023" name="Science">
        <title>Genomic signatures of disease resistance in endangered staghorn corals.</title>
        <authorList>
            <person name="Vollmer S.V."/>
            <person name="Selwyn J.D."/>
            <person name="Despard B.A."/>
            <person name="Roesel C.L."/>
        </authorList>
    </citation>
    <scope>NUCLEOTIDE SEQUENCE</scope>
    <source>
        <strain evidence="5">K2</strain>
    </source>
</reference>
<feature type="compositionally biased region" description="Polar residues" evidence="3">
    <location>
        <begin position="129"/>
        <end position="146"/>
    </location>
</feature>
<evidence type="ECO:0000313" key="6">
    <source>
        <dbReference type="Proteomes" id="UP001249851"/>
    </source>
</evidence>
<dbReference type="Proteomes" id="UP001249851">
    <property type="component" value="Unassembled WGS sequence"/>
</dbReference>
<reference evidence="5" key="1">
    <citation type="journal article" date="2023" name="G3 (Bethesda)">
        <title>Whole genome assembly and annotation of the endangered Caribbean coral Acropora cervicornis.</title>
        <authorList>
            <person name="Selwyn J.D."/>
            <person name="Vollmer S.V."/>
        </authorList>
    </citation>
    <scope>NUCLEOTIDE SEQUENCE</scope>
    <source>
        <strain evidence="5">K2</strain>
    </source>
</reference>
<dbReference type="GO" id="GO:0030174">
    <property type="term" value="P:regulation of DNA-templated DNA replication initiation"/>
    <property type="evidence" value="ECO:0007669"/>
    <property type="project" value="InterPro"/>
</dbReference>
<dbReference type="InterPro" id="IPR036390">
    <property type="entry name" value="WH_DNA-bd_sf"/>
</dbReference>
<dbReference type="CDD" id="cd08767">
    <property type="entry name" value="Cdt1_c"/>
    <property type="match status" value="1"/>
</dbReference>
<evidence type="ECO:0000313" key="5">
    <source>
        <dbReference type="EMBL" id="KAK2550508.1"/>
    </source>
</evidence>